<dbReference type="InterPro" id="IPR044930">
    <property type="entry name" value="Homing_endonuclease_His-Me"/>
</dbReference>
<dbReference type="OrthoDB" id="3732358at2"/>
<dbReference type="EMBL" id="CP000750">
    <property type="protein sequence ID" value="ABS03245.1"/>
    <property type="molecule type" value="Genomic_DNA"/>
</dbReference>
<protein>
    <recommendedName>
        <fullName evidence="1">HNH nuclease domain-containing protein</fullName>
    </recommendedName>
</protein>
<dbReference type="KEGG" id="kra:Krad_1759"/>
<dbReference type="GO" id="GO:0004519">
    <property type="term" value="F:endonuclease activity"/>
    <property type="evidence" value="ECO:0007669"/>
    <property type="project" value="InterPro"/>
</dbReference>
<dbReference type="AlphaFoldDB" id="A6W8V6"/>
<dbReference type="InterPro" id="IPR003615">
    <property type="entry name" value="HNH_nuc"/>
</dbReference>
<gene>
    <name evidence="2" type="ordered locus">Krad_1759</name>
</gene>
<dbReference type="Gene3D" id="3.90.75.10">
    <property type="entry name" value="Homing Intron 3 (I-ppo) Encoded Endonuclease, Chain A"/>
    <property type="match status" value="1"/>
</dbReference>
<dbReference type="InterPro" id="IPR044925">
    <property type="entry name" value="His-Me_finger_sf"/>
</dbReference>
<dbReference type="eggNOG" id="ENOG5033A1Y">
    <property type="taxonomic scope" value="Bacteria"/>
</dbReference>
<dbReference type="RefSeq" id="WP_011981616.1">
    <property type="nucleotide sequence ID" value="NC_009664.2"/>
</dbReference>
<dbReference type="Proteomes" id="UP000001116">
    <property type="component" value="Chromosome"/>
</dbReference>
<accession>A6W8V6</accession>
<dbReference type="STRING" id="266940.Krad_1759"/>
<name>A6W8V6_KINRD</name>
<evidence type="ECO:0000259" key="1">
    <source>
        <dbReference type="Pfam" id="PF13392"/>
    </source>
</evidence>
<feature type="domain" description="HNH nuclease" evidence="1">
    <location>
        <begin position="41"/>
        <end position="86"/>
    </location>
</feature>
<evidence type="ECO:0000313" key="3">
    <source>
        <dbReference type="Proteomes" id="UP000001116"/>
    </source>
</evidence>
<organism evidence="2 3">
    <name type="scientific">Kineococcus radiotolerans (strain ATCC BAA-149 / DSM 14245 / SRS30216)</name>
    <dbReference type="NCBI Taxonomy" id="266940"/>
    <lineage>
        <taxon>Bacteria</taxon>
        <taxon>Bacillati</taxon>
        <taxon>Actinomycetota</taxon>
        <taxon>Actinomycetes</taxon>
        <taxon>Kineosporiales</taxon>
        <taxon>Kineosporiaceae</taxon>
        <taxon>Kineococcus</taxon>
    </lineage>
</organism>
<reference evidence="3" key="1">
    <citation type="journal article" date="2008" name="PLoS ONE">
        <title>Survival in nuclear waste, extreme resistance, and potential applications gleaned from the genome sequence of Kineococcus radiotolerans SRS30216.</title>
        <authorList>
            <person name="Bagwell C.E."/>
            <person name="Bhat S."/>
            <person name="Hawkins G.M."/>
            <person name="Smith B.W."/>
            <person name="Biswas T."/>
            <person name="Hoover T.R."/>
            <person name="Saunders E."/>
            <person name="Han C.S."/>
            <person name="Tsodikov O.V."/>
            <person name="Shimkets L.J."/>
        </authorList>
    </citation>
    <scope>NUCLEOTIDE SEQUENCE [LARGE SCALE GENOMIC DNA]</scope>
    <source>
        <strain evidence="3">ATCC BAA-149 / DSM 14245 / SRS30216</strain>
    </source>
</reference>
<dbReference type="Pfam" id="PF13392">
    <property type="entry name" value="HNH_3"/>
    <property type="match status" value="1"/>
</dbReference>
<keyword evidence="3" id="KW-1185">Reference proteome</keyword>
<proteinExistence type="predicted"/>
<evidence type="ECO:0000313" key="2">
    <source>
        <dbReference type="EMBL" id="ABS03245.1"/>
    </source>
</evidence>
<dbReference type="SUPFAM" id="SSF54060">
    <property type="entry name" value="His-Me finger endonucleases"/>
    <property type="match status" value="1"/>
</dbReference>
<sequence length="140" mass="16063">MDWQERFRSAHAAEDAAGCLIWLRARNNRGYGVFWLEGRLRLAHRVAWYQATGRWPQSGLVLDHLCDVKACVNHEHLVEVTNRHNVLRSPASPMNTRRARTACGRGHTYTPESLRIDPRGHRQCRVCDRLRSTGGPLDLV</sequence>
<dbReference type="HOGENOM" id="CLU_1923789_0_0_11"/>